<gene>
    <name evidence="5" type="ORF">MNBD_BACTEROID04-774</name>
</gene>
<dbReference type="InterPro" id="IPR027461">
    <property type="entry name" value="Carboxypeptidase_A_C_sf"/>
</dbReference>
<accession>A0A3B0U9B9</accession>
<dbReference type="GO" id="GO:0106415">
    <property type="term" value="F:muramoyltetrapeptide carboxypeptidase activity"/>
    <property type="evidence" value="ECO:0007669"/>
    <property type="project" value="UniProtKB-EC"/>
</dbReference>
<dbReference type="EMBL" id="UOER01000177">
    <property type="protein sequence ID" value="VAW23072.1"/>
    <property type="molecule type" value="Genomic_DNA"/>
</dbReference>
<dbReference type="InterPro" id="IPR003507">
    <property type="entry name" value="S66_fam"/>
</dbReference>
<dbReference type="PANTHER" id="PTHR30237">
    <property type="entry name" value="MURAMOYLTETRAPEPTIDE CARBOXYPEPTIDASE"/>
    <property type="match status" value="1"/>
</dbReference>
<keyword evidence="5" id="KW-0378">Hydrolase</keyword>
<evidence type="ECO:0000256" key="1">
    <source>
        <dbReference type="ARBA" id="ARBA00022645"/>
    </source>
</evidence>
<evidence type="ECO:0000256" key="2">
    <source>
        <dbReference type="ARBA" id="ARBA00022670"/>
    </source>
</evidence>
<dbReference type="EC" id="3.4.17.13" evidence="5"/>
<proteinExistence type="predicted"/>
<dbReference type="Pfam" id="PF17676">
    <property type="entry name" value="Peptidase_S66C"/>
    <property type="match status" value="1"/>
</dbReference>
<protein>
    <submittedName>
        <fullName evidence="5">Muramoyltetrapeptide carboxypeptidase</fullName>
        <ecNumber evidence="5">3.4.17.13</ecNumber>
    </submittedName>
</protein>
<dbReference type="AlphaFoldDB" id="A0A3B0U9B9"/>
<dbReference type="PANTHER" id="PTHR30237:SF2">
    <property type="entry name" value="MUREIN TETRAPEPTIDE CARBOXYPEPTIDASE"/>
    <property type="match status" value="1"/>
</dbReference>
<dbReference type="SUPFAM" id="SSF141986">
    <property type="entry name" value="LD-carboxypeptidase A C-terminal domain-like"/>
    <property type="match status" value="1"/>
</dbReference>
<feature type="non-terminal residue" evidence="5">
    <location>
        <position position="1"/>
    </location>
</feature>
<reference evidence="5" key="1">
    <citation type="submission" date="2018-06" db="EMBL/GenBank/DDBJ databases">
        <authorList>
            <person name="Zhirakovskaya E."/>
        </authorList>
    </citation>
    <scope>NUCLEOTIDE SEQUENCE</scope>
</reference>
<dbReference type="GO" id="GO:0008236">
    <property type="term" value="F:serine-type peptidase activity"/>
    <property type="evidence" value="ECO:0007669"/>
    <property type="project" value="UniProtKB-KW"/>
</dbReference>
<sequence length="124" mass="13938">NLSILQSLLGSVSSIDTKGKILFIEDVGEYLYSIDRMIYALKRSGYFKNCDGIIVGGMTNIKDNSTPFGQTVEEIVLEATKEFDFPILFDFPAGHDKDNRAIFLGREIEMKVGKKHAVVKFIKK</sequence>
<dbReference type="Gene3D" id="3.50.30.60">
    <property type="entry name" value="LD-carboxypeptidase A C-terminal domain-like"/>
    <property type="match status" value="1"/>
</dbReference>
<evidence type="ECO:0000259" key="4">
    <source>
        <dbReference type="Pfam" id="PF17676"/>
    </source>
</evidence>
<organism evidence="5">
    <name type="scientific">hydrothermal vent metagenome</name>
    <dbReference type="NCBI Taxonomy" id="652676"/>
    <lineage>
        <taxon>unclassified sequences</taxon>
        <taxon>metagenomes</taxon>
        <taxon>ecological metagenomes</taxon>
    </lineage>
</organism>
<dbReference type="GO" id="GO:0006508">
    <property type="term" value="P:proteolysis"/>
    <property type="evidence" value="ECO:0007669"/>
    <property type="project" value="UniProtKB-KW"/>
</dbReference>
<evidence type="ECO:0000313" key="5">
    <source>
        <dbReference type="EMBL" id="VAW23072.1"/>
    </source>
</evidence>
<evidence type="ECO:0000256" key="3">
    <source>
        <dbReference type="ARBA" id="ARBA00022825"/>
    </source>
</evidence>
<keyword evidence="1 5" id="KW-0121">Carboxypeptidase</keyword>
<name>A0A3B0U9B9_9ZZZZ</name>
<keyword evidence="2" id="KW-0645">Protease</keyword>
<keyword evidence="3" id="KW-0720">Serine protease</keyword>
<feature type="domain" description="LD-carboxypeptidase C-terminal" evidence="4">
    <location>
        <begin position="1"/>
        <end position="110"/>
    </location>
</feature>
<dbReference type="InterPro" id="IPR040921">
    <property type="entry name" value="Peptidase_S66C"/>
</dbReference>